<dbReference type="eggNOG" id="COG1977">
    <property type="taxonomic scope" value="Bacteria"/>
</dbReference>
<dbReference type="SUPFAM" id="SSF54285">
    <property type="entry name" value="MoaD/ThiS"/>
    <property type="match status" value="1"/>
</dbReference>
<dbReference type="InterPro" id="IPR003448">
    <property type="entry name" value="Mopterin_biosynth_MoaE"/>
</dbReference>
<evidence type="ECO:0000313" key="13">
    <source>
        <dbReference type="Proteomes" id="UP000001880"/>
    </source>
</evidence>
<evidence type="ECO:0000256" key="11">
    <source>
        <dbReference type="ARBA" id="ARBA00049878"/>
    </source>
</evidence>
<evidence type="ECO:0000256" key="7">
    <source>
        <dbReference type="ARBA" id="ARBA00029745"/>
    </source>
</evidence>
<dbReference type="RefSeq" id="WP_012829817.1">
    <property type="nucleotide sequence ID" value="NC_013440.1"/>
</dbReference>
<evidence type="ECO:0000256" key="8">
    <source>
        <dbReference type="ARBA" id="ARBA00030407"/>
    </source>
</evidence>
<dbReference type="InterPro" id="IPR016155">
    <property type="entry name" value="Mopterin_synth/thiamin_S_b"/>
</dbReference>
<comment type="pathway">
    <text evidence="1">Cofactor biosynthesis; molybdopterin biosynthesis.</text>
</comment>
<reference evidence="12 13" key="1">
    <citation type="journal article" date="2010" name="Stand. Genomic Sci.">
        <title>Complete genome sequence of Haliangium ochraceum type strain (SMP-2).</title>
        <authorList>
            <consortium name="US DOE Joint Genome Institute (JGI-PGF)"/>
            <person name="Ivanova N."/>
            <person name="Daum C."/>
            <person name="Lang E."/>
            <person name="Abt B."/>
            <person name="Kopitz M."/>
            <person name="Saunders E."/>
            <person name="Lapidus A."/>
            <person name="Lucas S."/>
            <person name="Glavina Del Rio T."/>
            <person name="Nolan M."/>
            <person name="Tice H."/>
            <person name="Copeland A."/>
            <person name="Cheng J.F."/>
            <person name="Chen F."/>
            <person name="Bruce D."/>
            <person name="Goodwin L."/>
            <person name="Pitluck S."/>
            <person name="Mavromatis K."/>
            <person name="Pati A."/>
            <person name="Mikhailova N."/>
            <person name="Chen A."/>
            <person name="Palaniappan K."/>
            <person name="Land M."/>
            <person name="Hauser L."/>
            <person name="Chang Y.J."/>
            <person name="Jeffries C.D."/>
            <person name="Detter J.C."/>
            <person name="Brettin T."/>
            <person name="Rohde M."/>
            <person name="Goker M."/>
            <person name="Bristow J."/>
            <person name="Markowitz V."/>
            <person name="Eisen J.A."/>
            <person name="Hugenholtz P."/>
            <person name="Kyrpides N.C."/>
            <person name="Klenk H.P."/>
        </authorList>
    </citation>
    <scope>NUCLEOTIDE SEQUENCE [LARGE SCALE GENOMIC DNA]</scope>
    <source>
        <strain evidence="13">DSM 14365 / CIP 107738 / JCM 11303 / AJ 13395 / SMP-2</strain>
    </source>
</reference>
<dbReference type="GO" id="GO:0006777">
    <property type="term" value="P:Mo-molybdopterin cofactor biosynthetic process"/>
    <property type="evidence" value="ECO:0007669"/>
    <property type="project" value="UniProtKB-KW"/>
</dbReference>
<protein>
    <recommendedName>
        <fullName evidence="4">Molybdopterin synthase catalytic subunit</fullName>
        <ecNumber evidence="3">2.8.1.12</ecNumber>
    </recommendedName>
    <alternativeName>
        <fullName evidence="9">MPT synthase subunit 2</fullName>
    </alternativeName>
    <alternativeName>
        <fullName evidence="7">Molybdenum cofactor biosynthesis protein E</fullName>
    </alternativeName>
    <alternativeName>
        <fullName evidence="8">Molybdopterin-converting factor large subunit</fullName>
    </alternativeName>
    <alternativeName>
        <fullName evidence="10">Molybdopterin-converting factor subunit 2</fullName>
    </alternativeName>
</protein>
<dbReference type="InterPro" id="IPR012675">
    <property type="entry name" value="Beta-grasp_dom_sf"/>
</dbReference>
<sequence length="221" mass="23669">MKIQVRYFAVFRERLGRDEEIIELPEGADVAAALAALGERHPSVAQLAGKYQTAVNQSMVPSDTALADGDELVLIPPVAGGNDGHHVRVLDQPLSLDRCVAAVSSRAMGGVVTFTGVVRARSRGQDVERLEYEAYGAMAEKVMRALCSEIEAEIAGARLAVEHRVGTLEVGDVAVVIAAAAPHRAEAFTACRAMIDRLKDRVPIWKKEFTPDGGSWIGLGP</sequence>
<dbReference type="UniPathway" id="UPA00344"/>
<comment type="similarity">
    <text evidence="2">Belongs to the MoaE family.</text>
</comment>
<dbReference type="Gene3D" id="3.10.20.30">
    <property type="match status" value="1"/>
</dbReference>
<dbReference type="HOGENOM" id="CLU_069141_1_0_7"/>
<name>D0LRJ1_HALO1</name>
<proteinExistence type="inferred from homology"/>
<comment type="subunit">
    <text evidence="6">Heterotetramer of 2 MoaD subunits and 2 MoaE subunits. Also stable as homodimer. The enzyme changes between these two forms during catalysis.</text>
</comment>
<dbReference type="Pfam" id="PF02597">
    <property type="entry name" value="ThiS"/>
    <property type="match status" value="1"/>
</dbReference>
<evidence type="ECO:0000256" key="2">
    <source>
        <dbReference type="ARBA" id="ARBA00005426"/>
    </source>
</evidence>
<dbReference type="STRING" id="502025.Hoch_4729"/>
<accession>D0LRJ1</accession>
<dbReference type="NCBIfam" id="TIGR01687">
    <property type="entry name" value="moaD_arch"/>
    <property type="match status" value="1"/>
</dbReference>
<dbReference type="PANTHER" id="PTHR23404">
    <property type="entry name" value="MOLYBDOPTERIN SYNTHASE RELATED"/>
    <property type="match status" value="1"/>
</dbReference>
<dbReference type="KEGG" id="hoh:Hoch_4729"/>
<keyword evidence="5" id="KW-0501">Molybdenum cofactor biosynthesis</keyword>
<gene>
    <name evidence="12" type="ordered locus">Hoch_4729</name>
</gene>
<evidence type="ECO:0000256" key="3">
    <source>
        <dbReference type="ARBA" id="ARBA00011950"/>
    </source>
</evidence>
<dbReference type="EC" id="2.8.1.12" evidence="3"/>
<evidence type="ECO:0000256" key="9">
    <source>
        <dbReference type="ARBA" id="ARBA00030781"/>
    </source>
</evidence>
<dbReference type="Pfam" id="PF02391">
    <property type="entry name" value="MoaE"/>
    <property type="match status" value="1"/>
</dbReference>
<dbReference type="AlphaFoldDB" id="D0LRJ1"/>
<dbReference type="Gene3D" id="3.90.1170.40">
    <property type="entry name" value="Molybdopterin biosynthesis MoaE subunit"/>
    <property type="match status" value="1"/>
</dbReference>
<dbReference type="Proteomes" id="UP000001880">
    <property type="component" value="Chromosome"/>
</dbReference>
<evidence type="ECO:0000256" key="10">
    <source>
        <dbReference type="ARBA" id="ARBA00032474"/>
    </source>
</evidence>
<dbReference type="SUPFAM" id="SSF54690">
    <property type="entry name" value="Molybdopterin synthase subunit MoaE"/>
    <property type="match status" value="1"/>
</dbReference>
<dbReference type="InterPro" id="IPR036563">
    <property type="entry name" value="MoaE_sf"/>
</dbReference>
<dbReference type="CDD" id="cd00754">
    <property type="entry name" value="Ubl_MoaD"/>
    <property type="match status" value="1"/>
</dbReference>
<dbReference type="eggNOG" id="COG0314">
    <property type="taxonomic scope" value="Bacteria"/>
</dbReference>
<dbReference type="InterPro" id="IPR003749">
    <property type="entry name" value="ThiS/MoaD-like"/>
</dbReference>
<evidence type="ECO:0000256" key="6">
    <source>
        <dbReference type="ARBA" id="ARBA00026066"/>
    </source>
</evidence>
<evidence type="ECO:0000256" key="1">
    <source>
        <dbReference type="ARBA" id="ARBA00005046"/>
    </source>
</evidence>
<dbReference type="InterPro" id="IPR010038">
    <property type="entry name" value="MoaD_arc-typ"/>
</dbReference>
<evidence type="ECO:0000256" key="4">
    <source>
        <dbReference type="ARBA" id="ARBA00013858"/>
    </source>
</evidence>
<comment type="catalytic activity">
    <reaction evidence="11">
        <text>2 [molybdopterin-synthase sulfur-carrier protein]-C-terminal-Gly-aminoethanethioate + cyclic pyranopterin phosphate + H2O = molybdopterin + 2 [molybdopterin-synthase sulfur-carrier protein]-C-terminal Gly-Gly + 2 H(+)</text>
        <dbReference type="Rhea" id="RHEA:26333"/>
        <dbReference type="Rhea" id="RHEA-COMP:12202"/>
        <dbReference type="Rhea" id="RHEA-COMP:19907"/>
        <dbReference type="ChEBI" id="CHEBI:15377"/>
        <dbReference type="ChEBI" id="CHEBI:15378"/>
        <dbReference type="ChEBI" id="CHEBI:58698"/>
        <dbReference type="ChEBI" id="CHEBI:59648"/>
        <dbReference type="ChEBI" id="CHEBI:90778"/>
        <dbReference type="ChEBI" id="CHEBI:232372"/>
        <dbReference type="EC" id="2.8.1.12"/>
    </reaction>
</comment>
<keyword evidence="13" id="KW-1185">Reference proteome</keyword>
<dbReference type="OrthoDB" id="9803224at2"/>
<evidence type="ECO:0000313" key="12">
    <source>
        <dbReference type="EMBL" id="ACY17219.1"/>
    </source>
</evidence>
<organism evidence="12 13">
    <name type="scientific">Haliangium ochraceum (strain DSM 14365 / JCM 11303 / SMP-2)</name>
    <dbReference type="NCBI Taxonomy" id="502025"/>
    <lineage>
        <taxon>Bacteria</taxon>
        <taxon>Pseudomonadati</taxon>
        <taxon>Myxococcota</taxon>
        <taxon>Polyangia</taxon>
        <taxon>Haliangiales</taxon>
        <taxon>Kofleriaceae</taxon>
        <taxon>Haliangium</taxon>
    </lineage>
</organism>
<dbReference type="EMBL" id="CP001804">
    <property type="protein sequence ID" value="ACY17219.1"/>
    <property type="molecule type" value="Genomic_DNA"/>
</dbReference>
<dbReference type="CDD" id="cd00756">
    <property type="entry name" value="MoaE"/>
    <property type="match status" value="1"/>
</dbReference>
<dbReference type="GO" id="GO:0030366">
    <property type="term" value="F:molybdopterin synthase activity"/>
    <property type="evidence" value="ECO:0007669"/>
    <property type="project" value="UniProtKB-EC"/>
</dbReference>
<evidence type="ECO:0000256" key="5">
    <source>
        <dbReference type="ARBA" id="ARBA00023150"/>
    </source>
</evidence>